<proteinExistence type="predicted"/>
<keyword evidence="2" id="KW-1185">Reference proteome</keyword>
<dbReference type="OrthoDB" id="878494at2"/>
<protein>
    <submittedName>
        <fullName evidence="1">Uncharacterized protein</fullName>
    </submittedName>
</protein>
<organism evidence="1 2">
    <name type="scientific">Hanamia caeni</name>
    <dbReference type="NCBI Taxonomy" id="2294116"/>
    <lineage>
        <taxon>Bacteria</taxon>
        <taxon>Pseudomonadati</taxon>
        <taxon>Bacteroidota</taxon>
        <taxon>Chitinophagia</taxon>
        <taxon>Chitinophagales</taxon>
        <taxon>Chitinophagaceae</taxon>
        <taxon>Hanamia</taxon>
    </lineage>
</organism>
<dbReference type="AlphaFoldDB" id="A0A3M9N856"/>
<accession>A0A3M9N856</accession>
<gene>
    <name evidence="1" type="ORF">EFY79_16970</name>
</gene>
<dbReference type="Proteomes" id="UP000267223">
    <property type="component" value="Unassembled WGS sequence"/>
</dbReference>
<evidence type="ECO:0000313" key="1">
    <source>
        <dbReference type="EMBL" id="RNI34002.1"/>
    </source>
</evidence>
<reference evidence="1 2" key="1">
    <citation type="submission" date="2018-11" db="EMBL/GenBank/DDBJ databases">
        <title>Draft genome sequence of Ferruginibacter sp. BO-59.</title>
        <authorList>
            <person name="Im W.T."/>
        </authorList>
    </citation>
    <scope>NUCLEOTIDE SEQUENCE [LARGE SCALE GENOMIC DNA]</scope>
    <source>
        <strain evidence="1 2">BO-59</strain>
    </source>
</reference>
<comment type="caution">
    <text evidence="1">The sequence shown here is derived from an EMBL/GenBank/DDBJ whole genome shotgun (WGS) entry which is preliminary data.</text>
</comment>
<sequence>MLKIFTIGFVGAFLINFAGCGRRCVEAQYYFSMEDTFLPEKDSISIGDTLWVTSSHSTTFRDSISKTNIDFSNSQLGTPFEVLKFPETSQNVIGAVNDFDYIIKVGSLTGNDNLPTQNKGFSYKEINGQYTLSVGIVAKQKGIYGISLGDDISVTRKNKGCEKAFIQIHNNNSNIHLYYYQDFRPGYQISEYERSHMYCFKVY</sequence>
<dbReference type="RefSeq" id="WP_123121942.1">
    <property type="nucleotide sequence ID" value="NZ_RJJR01000015.1"/>
</dbReference>
<name>A0A3M9N856_9BACT</name>
<dbReference type="EMBL" id="RJJR01000015">
    <property type="protein sequence ID" value="RNI34002.1"/>
    <property type="molecule type" value="Genomic_DNA"/>
</dbReference>
<evidence type="ECO:0000313" key="2">
    <source>
        <dbReference type="Proteomes" id="UP000267223"/>
    </source>
</evidence>